<protein>
    <recommendedName>
        <fullName evidence="2">CHRD domain-containing protein</fullName>
    </recommendedName>
</protein>
<gene>
    <name evidence="3" type="ORF">WJX72_009897</name>
</gene>
<keyword evidence="1" id="KW-0732">Signal</keyword>
<organism evidence="3 4">
    <name type="scientific">[Myrmecia] bisecta</name>
    <dbReference type="NCBI Taxonomy" id="41462"/>
    <lineage>
        <taxon>Eukaryota</taxon>
        <taxon>Viridiplantae</taxon>
        <taxon>Chlorophyta</taxon>
        <taxon>core chlorophytes</taxon>
        <taxon>Trebouxiophyceae</taxon>
        <taxon>Trebouxiales</taxon>
        <taxon>Trebouxiaceae</taxon>
        <taxon>Myrmecia</taxon>
    </lineage>
</organism>
<evidence type="ECO:0000256" key="1">
    <source>
        <dbReference type="SAM" id="SignalP"/>
    </source>
</evidence>
<name>A0AAW1QGA9_9CHLO</name>
<dbReference type="AlphaFoldDB" id="A0AAW1QGA9"/>
<accession>A0AAW1QGA9</accession>
<feature type="chain" id="PRO_5043901087" description="CHRD domain-containing protein" evidence="1">
    <location>
        <begin position="25"/>
        <end position="134"/>
    </location>
</feature>
<evidence type="ECO:0000259" key="2">
    <source>
        <dbReference type="Pfam" id="PF07452"/>
    </source>
</evidence>
<evidence type="ECO:0000313" key="4">
    <source>
        <dbReference type="Proteomes" id="UP001489004"/>
    </source>
</evidence>
<proteinExistence type="predicted"/>
<dbReference type="InterPro" id="IPR010895">
    <property type="entry name" value="CHRD"/>
</dbReference>
<evidence type="ECO:0000313" key="3">
    <source>
        <dbReference type="EMBL" id="KAK9820393.1"/>
    </source>
</evidence>
<dbReference type="Pfam" id="PF07452">
    <property type="entry name" value="CHRD"/>
    <property type="match status" value="1"/>
</dbReference>
<dbReference type="Proteomes" id="UP001489004">
    <property type="component" value="Unassembled WGS sequence"/>
</dbReference>
<reference evidence="3 4" key="1">
    <citation type="journal article" date="2024" name="Nat. Commun.">
        <title>Phylogenomics reveals the evolutionary origins of lichenization in chlorophyte algae.</title>
        <authorList>
            <person name="Puginier C."/>
            <person name="Libourel C."/>
            <person name="Otte J."/>
            <person name="Skaloud P."/>
            <person name="Haon M."/>
            <person name="Grisel S."/>
            <person name="Petersen M."/>
            <person name="Berrin J.G."/>
            <person name="Delaux P.M."/>
            <person name="Dal Grande F."/>
            <person name="Keller J."/>
        </authorList>
    </citation>
    <scope>NUCLEOTIDE SEQUENCE [LARGE SCALE GENOMIC DNA]</scope>
    <source>
        <strain evidence="3 4">SAG 2043</strain>
    </source>
</reference>
<dbReference type="EMBL" id="JALJOR010000003">
    <property type="protein sequence ID" value="KAK9820393.1"/>
    <property type="molecule type" value="Genomic_DNA"/>
</dbReference>
<sequence>MATTTAWIMSALLLSMVLAPVCNAQYKAIMTGSNERPAPEDAMEEGVLEVDTYPDHITYNMALESVSNLLVAHIHMGPESAAGPVVAFLLQPISPPISSPSLEFRGSINATELVGPLMGQPFSAFLQELKSGNT</sequence>
<feature type="domain" description="CHRD" evidence="2">
    <location>
        <begin position="27"/>
        <end position="97"/>
    </location>
</feature>
<keyword evidence="4" id="KW-1185">Reference proteome</keyword>
<comment type="caution">
    <text evidence="3">The sequence shown here is derived from an EMBL/GenBank/DDBJ whole genome shotgun (WGS) entry which is preliminary data.</text>
</comment>
<feature type="signal peptide" evidence="1">
    <location>
        <begin position="1"/>
        <end position="24"/>
    </location>
</feature>